<dbReference type="EMBL" id="CP000360">
    <property type="protein sequence ID" value="ABF41114.1"/>
    <property type="molecule type" value="Genomic_DNA"/>
</dbReference>
<dbReference type="Proteomes" id="UP000002432">
    <property type="component" value="Chromosome"/>
</dbReference>
<dbReference type="GO" id="GO:0055085">
    <property type="term" value="P:transmembrane transport"/>
    <property type="evidence" value="ECO:0007669"/>
    <property type="project" value="InterPro"/>
</dbReference>
<dbReference type="HOGENOM" id="CLU_1178982_0_0_0"/>
<dbReference type="SUPFAM" id="SSF74653">
    <property type="entry name" value="TolA/TonB C-terminal domain"/>
    <property type="match status" value="1"/>
</dbReference>
<keyword evidence="7" id="KW-1185">Reference proteome</keyword>
<keyword evidence="2" id="KW-0812">Transmembrane</keyword>
<dbReference type="EnsemblBacteria" id="ABF41114">
    <property type="protein sequence ID" value="ABF41114"/>
    <property type="gene ID" value="Acid345_2113"/>
</dbReference>
<dbReference type="PROSITE" id="PS52015">
    <property type="entry name" value="TONB_CTD"/>
    <property type="match status" value="1"/>
</dbReference>
<reference evidence="6 7" key="1">
    <citation type="journal article" date="2009" name="Appl. Environ. Microbiol.">
        <title>Three genomes from the phylum Acidobacteria provide insight into the lifestyles of these microorganisms in soils.</title>
        <authorList>
            <person name="Ward N.L."/>
            <person name="Challacombe J.F."/>
            <person name="Janssen P.H."/>
            <person name="Henrissat B."/>
            <person name="Coutinho P.M."/>
            <person name="Wu M."/>
            <person name="Xie G."/>
            <person name="Haft D.H."/>
            <person name="Sait M."/>
            <person name="Badger J."/>
            <person name="Barabote R.D."/>
            <person name="Bradley B."/>
            <person name="Brettin T.S."/>
            <person name="Brinkac L.M."/>
            <person name="Bruce D."/>
            <person name="Creasy T."/>
            <person name="Daugherty S.C."/>
            <person name="Davidsen T.M."/>
            <person name="DeBoy R.T."/>
            <person name="Detter J.C."/>
            <person name="Dodson R.J."/>
            <person name="Durkin A.S."/>
            <person name="Ganapathy A."/>
            <person name="Gwinn-Giglio M."/>
            <person name="Han C.S."/>
            <person name="Khouri H."/>
            <person name="Kiss H."/>
            <person name="Kothari S.P."/>
            <person name="Madupu R."/>
            <person name="Nelson K.E."/>
            <person name="Nelson W.C."/>
            <person name="Paulsen I."/>
            <person name="Penn K."/>
            <person name="Ren Q."/>
            <person name="Rosovitz M.J."/>
            <person name="Selengut J.D."/>
            <person name="Shrivastava S."/>
            <person name="Sullivan S.A."/>
            <person name="Tapia R."/>
            <person name="Thompson L.S."/>
            <person name="Watkins K.L."/>
            <person name="Yang Q."/>
            <person name="Yu C."/>
            <person name="Zafar N."/>
            <person name="Zhou L."/>
            <person name="Kuske C.R."/>
        </authorList>
    </citation>
    <scope>NUCLEOTIDE SEQUENCE [LARGE SCALE GENOMIC DNA]</scope>
    <source>
        <strain evidence="6 7">Ellin345</strain>
    </source>
</reference>
<dbReference type="KEGG" id="aba:Acid345_2113"/>
<evidence type="ECO:0000256" key="3">
    <source>
        <dbReference type="ARBA" id="ARBA00022989"/>
    </source>
</evidence>
<sequence length="235" mass="25509">MAVSPVISSNMAVAVQAFYGVSVKLYLSLLSGLLALGVANGNATAQQTSGNHPTAVEIAVFSEPAYPALAKQARVFGDVVITVTVNKDGTVISTNVVKGHPMLSEAAVKSARESRYTCRACSGDQNDYTLTYSFQASDSTGPNFPCKQDPDTVSRAGQNISILTYARLVIPYFSSVRVRSPKCLYAWPCGSHWGGEDYYYYPVRSPKCLGLWKCGHELREPFATCDRLKRSQKSN</sequence>
<dbReference type="InterPro" id="IPR006260">
    <property type="entry name" value="TonB/TolA_C"/>
</dbReference>
<evidence type="ECO:0000313" key="6">
    <source>
        <dbReference type="EMBL" id="ABF41114.1"/>
    </source>
</evidence>
<gene>
    <name evidence="6" type="ordered locus">Acid345_2113</name>
</gene>
<dbReference type="InterPro" id="IPR037682">
    <property type="entry name" value="TonB_C"/>
</dbReference>
<evidence type="ECO:0000256" key="2">
    <source>
        <dbReference type="ARBA" id="ARBA00022692"/>
    </source>
</evidence>
<dbReference type="eggNOG" id="COG0810">
    <property type="taxonomic scope" value="Bacteria"/>
</dbReference>
<protein>
    <submittedName>
        <fullName evidence="6">Outer membrane transport energization protein TonB</fullName>
    </submittedName>
</protein>
<proteinExistence type="predicted"/>
<dbReference type="STRING" id="204669.Acid345_2113"/>
<dbReference type="AlphaFoldDB" id="Q1IPT6"/>
<evidence type="ECO:0000256" key="4">
    <source>
        <dbReference type="ARBA" id="ARBA00023136"/>
    </source>
</evidence>
<keyword evidence="3" id="KW-1133">Transmembrane helix</keyword>
<accession>Q1IPT6</accession>
<dbReference type="Pfam" id="PF03544">
    <property type="entry name" value="TonB_C"/>
    <property type="match status" value="1"/>
</dbReference>
<evidence type="ECO:0000313" key="7">
    <source>
        <dbReference type="Proteomes" id="UP000002432"/>
    </source>
</evidence>
<organism evidence="6 7">
    <name type="scientific">Koribacter versatilis (strain Ellin345)</name>
    <dbReference type="NCBI Taxonomy" id="204669"/>
    <lineage>
        <taxon>Bacteria</taxon>
        <taxon>Pseudomonadati</taxon>
        <taxon>Acidobacteriota</taxon>
        <taxon>Terriglobia</taxon>
        <taxon>Terriglobales</taxon>
        <taxon>Candidatus Korobacteraceae</taxon>
        <taxon>Candidatus Korobacter</taxon>
    </lineage>
</organism>
<comment type="subcellular location">
    <subcellularLocation>
        <location evidence="1">Membrane</location>
        <topology evidence="1">Single-pass membrane protein</topology>
    </subcellularLocation>
</comment>
<evidence type="ECO:0000256" key="1">
    <source>
        <dbReference type="ARBA" id="ARBA00004167"/>
    </source>
</evidence>
<dbReference type="Gene3D" id="3.30.1150.10">
    <property type="match status" value="1"/>
</dbReference>
<feature type="domain" description="TonB C-terminal" evidence="5">
    <location>
        <begin position="51"/>
        <end position="143"/>
    </location>
</feature>
<dbReference type="NCBIfam" id="TIGR01352">
    <property type="entry name" value="tonB_Cterm"/>
    <property type="match status" value="1"/>
</dbReference>
<name>Q1IPT6_KORVE</name>
<dbReference type="GO" id="GO:0016020">
    <property type="term" value="C:membrane"/>
    <property type="evidence" value="ECO:0007669"/>
    <property type="project" value="UniProtKB-SubCell"/>
</dbReference>
<evidence type="ECO:0000259" key="5">
    <source>
        <dbReference type="PROSITE" id="PS52015"/>
    </source>
</evidence>
<keyword evidence="4" id="KW-0472">Membrane</keyword>